<evidence type="ECO:0000313" key="3">
    <source>
        <dbReference type="EMBL" id="WMJ17368.1"/>
    </source>
</evidence>
<dbReference type="InterPro" id="IPR036921">
    <property type="entry name" value="PurM-like_N_sf"/>
</dbReference>
<evidence type="ECO:0000313" key="2">
    <source>
        <dbReference type="EMBL" id="OKO92582.1"/>
    </source>
</evidence>
<dbReference type="Gene3D" id="3.30.1330.10">
    <property type="entry name" value="PurM-like, N-terminal domain"/>
    <property type="match status" value="1"/>
</dbReference>
<dbReference type="Proteomes" id="UP001223761">
    <property type="component" value="Chromosome"/>
</dbReference>
<reference evidence="3 5" key="4">
    <citation type="submission" date="2023-08" db="EMBL/GenBank/DDBJ databases">
        <title>Genome sequencing of the thermostable Gram positive bacteria Geobacillus proteiniphilus strain T-6.</title>
        <authorList>
            <person name="Shulami S."/>
            <person name="Shoham Y."/>
        </authorList>
    </citation>
    <scope>NUCLEOTIDE SEQUENCE [LARGE SCALE GENOMIC DNA]</scope>
    <source>
        <strain evidence="3 5">T-6</strain>
    </source>
</reference>
<proteinExistence type="predicted"/>
<dbReference type="RefSeq" id="WP_074043950.1">
    <property type="nucleotide sequence ID" value="NZ_CP133076.1"/>
</dbReference>
<reference evidence="4" key="2">
    <citation type="submission" date="2017-01" db="EMBL/GenBank/DDBJ databases">
        <title>Genome sequencing and annotation of Geobacillus sp. 1017, a Hydrocarbon-Oxidizing Thermophilic Bacterium Isolated from a Heavy Oil Reservoir (China).</title>
        <authorList>
            <person name="Kadnikov V.V."/>
            <person name="Mardanov A.V."/>
            <person name="Poltaraus A.B."/>
            <person name="Sokolova D.S."/>
            <person name="Semenova E.M."/>
            <person name="Ravin N.V."/>
            <person name="Tourova T.P."/>
            <person name="Nazina T.N."/>
        </authorList>
    </citation>
    <scope>NUCLEOTIDE SEQUENCE [LARGE SCALE GENOMIC DNA]</scope>
    <source>
        <strain evidence="4">1017</strain>
    </source>
</reference>
<reference evidence="2" key="3">
    <citation type="journal article" date="2019" name="Int. J. Syst. Evol. Microbiol.">
        <title>Geobacillus proteiniphilus sp. nov., a thermophilic bacterium isolated from a high-temperature heavy oil reservoir in China.</title>
        <authorList>
            <person name="Semenova E.M."/>
            <person name="Sokolova D.S."/>
            <person name="Grouzdev D.S."/>
            <person name="Poltaraus A.B."/>
            <person name="Vinokurova N.G."/>
            <person name="Tourova T.P."/>
            <person name="Nazina T.N."/>
        </authorList>
    </citation>
    <scope>NUCLEOTIDE SEQUENCE</scope>
    <source>
        <strain evidence="2">1017</strain>
    </source>
</reference>
<evidence type="ECO:0000313" key="4">
    <source>
        <dbReference type="Proteomes" id="UP000186030"/>
    </source>
</evidence>
<dbReference type="AlphaFoldDB" id="A0A1Q5SXB3"/>
<evidence type="ECO:0000259" key="1">
    <source>
        <dbReference type="Pfam" id="PF00586"/>
    </source>
</evidence>
<gene>
    <name evidence="2" type="ORF">BRO54_2342</name>
    <name evidence="3" type="ORF">RA955_04485</name>
</gene>
<accession>A0A1Q5SXB3</accession>
<sequence>MRDVLFLPFADGMEIAVAADGSAAVGDKPGDVVSAPADVVAYFAARVALMELVSVGAEARAIVLQNFIADDRWEALCRGIGRACRELGIDPPITGSTESNFPTVQSALGVTAIGTVANERKRIGITPEEAKFAVIGRPLVGSAVLAHPEWVAPLSLFAALLRSPYIYELIPIGSKGIYYEWTQLLAANGRQGRACACPLPLFSSGGPATSVLVSYDPDGESEIKKQAGSLFFPLHVEW</sequence>
<organism evidence="2 4">
    <name type="scientific">Geobacillus proteiniphilus</name>
    <dbReference type="NCBI Taxonomy" id="860353"/>
    <lineage>
        <taxon>Bacteria</taxon>
        <taxon>Bacillati</taxon>
        <taxon>Bacillota</taxon>
        <taxon>Bacilli</taxon>
        <taxon>Bacillales</taxon>
        <taxon>Anoxybacillaceae</taxon>
        <taxon>Geobacillus</taxon>
    </lineage>
</organism>
<dbReference type="Proteomes" id="UP000186030">
    <property type="component" value="Unassembled WGS sequence"/>
</dbReference>
<feature type="domain" description="PurM-like N-terminal" evidence="1">
    <location>
        <begin position="10"/>
        <end position="116"/>
    </location>
</feature>
<dbReference type="SUPFAM" id="SSF55326">
    <property type="entry name" value="PurM N-terminal domain-like"/>
    <property type="match status" value="1"/>
</dbReference>
<dbReference type="EMBL" id="MQMG01000029">
    <property type="protein sequence ID" value="OKO92582.1"/>
    <property type="molecule type" value="Genomic_DNA"/>
</dbReference>
<keyword evidence="5" id="KW-1185">Reference proteome</keyword>
<dbReference type="Pfam" id="PF00586">
    <property type="entry name" value="AIRS"/>
    <property type="match status" value="1"/>
</dbReference>
<dbReference type="InterPro" id="IPR016188">
    <property type="entry name" value="PurM-like_N"/>
</dbReference>
<name>A0A1Q5SXB3_9BACL</name>
<dbReference type="EMBL" id="CP133076">
    <property type="protein sequence ID" value="WMJ17368.1"/>
    <property type="molecule type" value="Genomic_DNA"/>
</dbReference>
<protein>
    <submittedName>
        <fullName evidence="3">AIR synthase related protein</fullName>
    </submittedName>
    <submittedName>
        <fullName evidence="2">Putative alpha-ribazole-5-phosphate synthase CblS for cobalamin biosynthesis</fullName>
    </submittedName>
</protein>
<reference evidence="2 4" key="1">
    <citation type="submission" date="2016-11" db="EMBL/GenBank/DDBJ databases">
        <authorList>
            <person name="Kadnikov V."/>
            <person name="Nazina T."/>
        </authorList>
    </citation>
    <scope>NUCLEOTIDE SEQUENCE [LARGE SCALE GENOMIC DNA]</scope>
    <source>
        <strain evidence="2 4">1017</strain>
    </source>
</reference>
<evidence type="ECO:0000313" key="5">
    <source>
        <dbReference type="Proteomes" id="UP001223761"/>
    </source>
</evidence>